<keyword evidence="1" id="KW-0472">Membrane</keyword>
<reference evidence="2" key="1">
    <citation type="submission" date="2022-08" db="EMBL/GenBank/DDBJ databases">
        <authorList>
            <consortium name="DOE Joint Genome Institute"/>
            <person name="Min B."/>
            <person name="Riley R."/>
            <person name="Sierra-Patev S."/>
            <person name="Naranjo-Ortiz M."/>
            <person name="Looney B."/>
            <person name="Konkel Z."/>
            <person name="Slot J.C."/>
            <person name="Sakamoto Y."/>
            <person name="Steenwyk J.L."/>
            <person name="Rokas A."/>
            <person name="Carro J."/>
            <person name="Camarero S."/>
            <person name="Ferreira P."/>
            <person name="Molpeceres G."/>
            <person name="Ruiz-Duenas F.J."/>
            <person name="Serrano A."/>
            <person name="Henrissat B."/>
            <person name="Drula E."/>
            <person name="Hughes K.W."/>
            <person name="Mata J.L."/>
            <person name="Ishikawa N.K."/>
            <person name="Vargas-Isla R."/>
            <person name="Ushijima S."/>
            <person name="Smith C.A."/>
            <person name="Ahrendt S."/>
            <person name="Andreopoulos W."/>
            <person name="He G."/>
            <person name="Labutti K."/>
            <person name="Lipzen A."/>
            <person name="Ng V."/>
            <person name="Sandor L."/>
            <person name="Barry K."/>
            <person name="Martinez A.T."/>
            <person name="Xiao Y."/>
            <person name="Gibbons J.G."/>
            <person name="Terashima K."/>
            <person name="Hibbett D.S."/>
            <person name="Grigoriev I.V."/>
        </authorList>
    </citation>
    <scope>NUCLEOTIDE SEQUENCE</scope>
    <source>
        <strain evidence="2">TFB7829</strain>
    </source>
</reference>
<evidence type="ECO:0000256" key="1">
    <source>
        <dbReference type="SAM" id="Phobius"/>
    </source>
</evidence>
<proteinExistence type="predicted"/>
<protein>
    <submittedName>
        <fullName evidence="2">Uncharacterized protein</fullName>
    </submittedName>
</protein>
<dbReference type="EMBL" id="MU801986">
    <property type="protein sequence ID" value="KAJ3984533.1"/>
    <property type="molecule type" value="Genomic_DNA"/>
</dbReference>
<evidence type="ECO:0000313" key="3">
    <source>
        <dbReference type="Proteomes" id="UP001163850"/>
    </source>
</evidence>
<dbReference type="AlphaFoldDB" id="A0AA38Q063"/>
<keyword evidence="1" id="KW-0812">Transmembrane</keyword>
<keyword evidence="1" id="KW-1133">Transmembrane helix</keyword>
<gene>
    <name evidence="2" type="ORF">F5890DRAFT_1291677</name>
</gene>
<organism evidence="2 3">
    <name type="scientific">Lentinula detonsa</name>
    <dbReference type="NCBI Taxonomy" id="2804962"/>
    <lineage>
        <taxon>Eukaryota</taxon>
        <taxon>Fungi</taxon>
        <taxon>Dikarya</taxon>
        <taxon>Basidiomycota</taxon>
        <taxon>Agaricomycotina</taxon>
        <taxon>Agaricomycetes</taxon>
        <taxon>Agaricomycetidae</taxon>
        <taxon>Agaricales</taxon>
        <taxon>Marasmiineae</taxon>
        <taxon>Omphalotaceae</taxon>
        <taxon>Lentinula</taxon>
    </lineage>
</organism>
<accession>A0AA38Q063</accession>
<evidence type="ECO:0000313" key="2">
    <source>
        <dbReference type="EMBL" id="KAJ3984533.1"/>
    </source>
</evidence>
<sequence length="73" mass="8314">MAAALTSRRKRVLFCAQSILVLRYLLVLALLDRDEHVSAAQVLRLCLRWPERASAIKPAFIWLKFILGPESHA</sequence>
<name>A0AA38Q063_9AGAR</name>
<dbReference type="Proteomes" id="UP001163850">
    <property type="component" value="Unassembled WGS sequence"/>
</dbReference>
<comment type="caution">
    <text evidence="2">The sequence shown here is derived from an EMBL/GenBank/DDBJ whole genome shotgun (WGS) entry which is preliminary data.</text>
</comment>
<feature type="transmembrane region" description="Helical" evidence="1">
    <location>
        <begin position="12"/>
        <end position="31"/>
    </location>
</feature>